<dbReference type="EMBL" id="JBHSKD010000011">
    <property type="protein sequence ID" value="MFC5177365.1"/>
    <property type="molecule type" value="Genomic_DNA"/>
</dbReference>
<accession>A0ABW0BJA9</accession>
<reference evidence="8" key="1">
    <citation type="journal article" date="2019" name="Int. J. Syst. Evol. Microbiol.">
        <title>The Global Catalogue of Microorganisms (GCM) 10K type strain sequencing project: providing services to taxonomists for standard genome sequencing and annotation.</title>
        <authorList>
            <consortium name="The Broad Institute Genomics Platform"/>
            <consortium name="The Broad Institute Genome Sequencing Center for Infectious Disease"/>
            <person name="Wu L."/>
            <person name="Ma J."/>
        </authorList>
    </citation>
    <scope>NUCLEOTIDE SEQUENCE [LARGE SCALE GENOMIC DNA]</scope>
    <source>
        <strain evidence="8">DFY41</strain>
    </source>
</reference>
<keyword evidence="3 6" id="KW-0540">Nuclease</keyword>
<evidence type="ECO:0000256" key="2">
    <source>
        <dbReference type="ARBA" id="ARBA00022490"/>
    </source>
</evidence>
<keyword evidence="5 6" id="KW-0269">Exonuclease</keyword>
<dbReference type="EC" id="3.1.11.6" evidence="6"/>
<dbReference type="RefSeq" id="WP_378590323.1">
    <property type="nucleotide sequence ID" value="NZ_JBHSKD010000011.1"/>
</dbReference>
<keyword evidence="4 6" id="KW-0378">Hydrolase</keyword>
<evidence type="ECO:0000256" key="4">
    <source>
        <dbReference type="ARBA" id="ARBA00022801"/>
    </source>
</evidence>
<gene>
    <name evidence="6" type="primary">xseB</name>
    <name evidence="7" type="ORF">ACFPGP_11830</name>
</gene>
<evidence type="ECO:0000256" key="5">
    <source>
        <dbReference type="ARBA" id="ARBA00022839"/>
    </source>
</evidence>
<sequence length="70" mass="7761">MAEQAPIPYEQAREELVDVVRRLEAGGTTLEESLALWERGEELAAICQGWLDGARERLDAAMAGDDDDEE</sequence>
<evidence type="ECO:0000313" key="8">
    <source>
        <dbReference type="Proteomes" id="UP001596087"/>
    </source>
</evidence>
<dbReference type="PIRSF" id="PIRSF006488">
    <property type="entry name" value="Exonuc_VII_S"/>
    <property type="match status" value="1"/>
</dbReference>
<dbReference type="Proteomes" id="UP001596087">
    <property type="component" value="Unassembled WGS sequence"/>
</dbReference>
<dbReference type="NCBIfam" id="NF002139">
    <property type="entry name" value="PRK00977.1-3"/>
    <property type="match status" value="1"/>
</dbReference>
<dbReference type="PANTHER" id="PTHR34137:SF1">
    <property type="entry name" value="EXODEOXYRIBONUCLEASE 7 SMALL SUBUNIT"/>
    <property type="match status" value="1"/>
</dbReference>
<dbReference type="GO" id="GO:0008855">
    <property type="term" value="F:exodeoxyribonuclease VII activity"/>
    <property type="evidence" value="ECO:0007669"/>
    <property type="project" value="UniProtKB-EC"/>
</dbReference>
<keyword evidence="8" id="KW-1185">Reference proteome</keyword>
<dbReference type="SUPFAM" id="SSF116842">
    <property type="entry name" value="XseB-like"/>
    <property type="match status" value="1"/>
</dbReference>
<dbReference type="NCBIfam" id="TIGR01280">
    <property type="entry name" value="xseB"/>
    <property type="match status" value="1"/>
</dbReference>
<keyword evidence="2 6" id="KW-0963">Cytoplasm</keyword>
<name>A0ABW0BJA9_9ACTN</name>
<comment type="subunit">
    <text evidence="6">Heterooligomer composed of large and small subunits.</text>
</comment>
<dbReference type="Pfam" id="PF02609">
    <property type="entry name" value="Exonuc_VII_S"/>
    <property type="match status" value="1"/>
</dbReference>
<comment type="similarity">
    <text evidence="1 6">Belongs to the XseB family.</text>
</comment>
<dbReference type="InterPro" id="IPR037004">
    <property type="entry name" value="Exonuc_VII_ssu_sf"/>
</dbReference>
<evidence type="ECO:0000256" key="3">
    <source>
        <dbReference type="ARBA" id="ARBA00022722"/>
    </source>
</evidence>
<comment type="subcellular location">
    <subcellularLocation>
        <location evidence="6">Cytoplasm</location>
    </subcellularLocation>
</comment>
<comment type="function">
    <text evidence="6">Bidirectionally degrades single-stranded DNA into large acid-insoluble oligonucleotides, which are then degraded further into small acid-soluble oligonucleotides.</text>
</comment>
<evidence type="ECO:0000256" key="6">
    <source>
        <dbReference type="HAMAP-Rule" id="MF_00337"/>
    </source>
</evidence>
<dbReference type="Gene3D" id="1.10.287.1040">
    <property type="entry name" value="Exonuclease VII, small subunit"/>
    <property type="match status" value="1"/>
</dbReference>
<evidence type="ECO:0000256" key="1">
    <source>
        <dbReference type="ARBA" id="ARBA00009998"/>
    </source>
</evidence>
<dbReference type="HAMAP" id="MF_00337">
    <property type="entry name" value="Exonuc_7_S"/>
    <property type="match status" value="1"/>
</dbReference>
<organism evidence="7 8">
    <name type="scientific">Nocardioides taihuensis</name>
    <dbReference type="NCBI Taxonomy" id="1835606"/>
    <lineage>
        <taxon>Bacteria</taxon>
        <taxon>Bacillati</taxon>
        <taxon>Actinomycetota</taxon>
        <taxon>Actinomycetes</taxon>
        <taxon>Propionibacteriales</taxon>
        <taxon>Nocardioidaceae</taxon>
        <taxon>Nocardioides</taxon>
    </lineage>
</organism>
<dbReference type="InterPro" id="IPR003761">
    <property type="entry name" value="Exonuc_VII_S"/>
</dbReference>
<evidence type="ECO:0000313" key="7">
    <source>
        <dbReference type="EMBL" id="MFC5177365.1"/>
    </source>
</evidence>
<dbReference type="PANTHER" id="PTHR34137">
    <property type="entry name" value="EXODEOXYRIBONUCLEASE 7 SMALL SUBUNIT"/>
    <property type="match status" value="1"/>
</dbReference>
<protein>
    <recommendedName>
        <fullName evidence="6">Exodeoxyribonuclease 7 small subunit</fullName>
        <ecNumber evidence="6">3.1.11.6</ecNumber>
    </recommendedName>
    <alternativeName>
        <fullName evidence="6">Exodeoxyribonuclease VII small subunit</fullName>
        <shortName evidence="6">Exonuclease VII small subunit</shortName>
    </alternativeName>
</protein>
<comment type="catalytic activity">
    <reaction evidence="6">
        <text>Exonucleolytic cleavage in either 5'- to 3'- or 3'- to 5'-direction to yield nucleoside 5'-phosphates.</text>
        <dbReference type="EC" id="3.1.11.6"/>
    </reaction>
</comment>
<comment type="caution">
    <text evidence="7">The sequence shown here is derived from an EMBL/GenBank/DDBJ whole genome shotgun (WGS) entry which is preliminary data.</text>
</comment>
<proteinExistence type="inferred from homology"/>